<sequence>MYSISSPHLRVCARSHSQVPAPQNPASAHPPFMTHTNNLYVWGGCGGVDMAPLDRFQAGIWKASLDALDIPSTTTIAWDRLSAVNDDSDAAPLRYIRPVS</sequence>
<dbReference type="Proteomes" id="UP000683000">
    <property type="component" value="Unassembled WGS sequence"/>
</dbReference>
<organism evidence="1 2">
    <name type="scientific">Boletus reticuloceps</name>
    <dbReference type="NCBI Taxonomy" id="495285"/>
    <lineage>
        <taxon>Eukaryota</taxon>
        <taxon>Fungi</taxon>
        <taxon>Dikarya</taxon>
        <taxon>Basidiomycota</taxon>
        <taxon>Agaricomycotina</taxon>
        <taxon>Agaricomycetes</taxon>
        <taxon>Agaricomycetidae</taxon>
        <taxon>Boletales</taxon>
        <taxon>Boletineae</taxon>
        <taxon>Boletaceae</taxon>
        <taxon>Boletoideae</taxon>
        <taxon>Boletus</taxon>
    </lineage>
</organism>
<protein>
    <submittedName>
        <fullName evidence="1">Uncharacterized protein</fullName>
    </submittedName>
</protein>
<evidence type="ECO:0000313" key="2">
    <source>
        <dbReference type="Proteomes" id="UP000683000"/>
    </source>
</evidence>
<comment type="caution">
    <text evidence="1">The sequence shown here is derived from an EMBL/GenBank/DDBJ whole genome shotgun (WGS) entry which is preliminary data.</text>
</comment>
<dbReference type="OrthoDB" id="10250130at2759"/>
<dbReference type="EMBL" id="JAGFBS010000075">
    <property type="protein sequence ID" value="KAG6369560.1"/>
    <property type="molecule type" value="Genomic_DNA"/>
</dbReference>
<keyword evidence="2" id="KW-1185">Reference proteome</keyword>
<name>A0A8I3A446_9AGAM</name>
<gene>
    <name evidence="1" type="ORF">JVT61DRAFT_14264</name>
</gene>
<proteinExistence type="predicted"/>
<reference evidence="1" key="1">
    <citation type="submission" date="2021-03" db="EMBL/GenBank/DDBJ databases">
        <title>Evolutionary innovations through gain and loss of genes in the ectomycorrhizal Boletales.</title>
        <authorList>
            <person name="Wu G."/>
            <person name="Miyauchi S."/>
            <person name="Morin E."/>
            <person name="Yang Z.-L."/>
            <person name="Xu J."/>
            <person name="Martin F.M."/>
        </authorList>
    </citation>
    <scope>NUCLEOTIDE SEQUENCE</scope>
    <source>
        <strain evidence="1">BR01</strain>
    </source>
</reference>
<evidence type="ECO:0000313" key="1">
    <source>
        <dbReference type="EMBL" id="KAG6369560.1"/>
    </source>
</evidence>
<accession>A0A8I3A446</accession>
<dbReference type="AlphaFoldDB" id="A0A8I3A446"/>